<sequence>MALHGHLLLALLVSIALAAAAAVASDRGTPLDLVPAAPGASLAERARDDRHRHAYITSVLRSRGGGRRRVAAPLTSGAYSGTGQFLARVQVGTPPQQFLLVVDTGSDLTWVKCHGGGQQSPTSTGNPSARPLPAPAPTTTSTRRPRRRRAAWRARRRRRWGPRSWTAWSWAAPPPTPARASRRRRTACSASATPTSPSPPAPRRASAGGGSRTASWTTSHRATSRGTSPSGARHHHPRSGPSPTTRRRCCWTPPCRSTP</sequence>
<evidence type="ECO:0000259" key="6">
    <source>
        <dbReference type="PROSITE" id="PS51767"/>
    </source>
</evidence>
<feature type="domain" description="Peptidase A1" evidence="6">
    <location>
        <begin position="85"/>
        <end position="259"/>
    </location>
</feature>
<dbReference type="AlphaFoldDB" id="A0AAV5DWT2"/>
<evidence type="ECO:0000256" key="1">
    <source>
        <dbReference type="ARBA" id="ARBA00007447"/>
    </source>
</evidence>
<evidence type="ECO:0000313" key="7">
    <source>
        <dbReference type="EMBL" id="GJN15174.1"/>
    </source>
</evidence>
<feature type="compositionally biased region" description="Polar residues" evidence="4">
    <location>
        <begin position="220"/>
        <end position="230"/>
    </location>
</feature>
<dbReference type="PROSITE" id="PS00141">
    <property type="entry name" value="ASP_PROTEASE"/>
    <property type="match status" value="1"/>
</dbReference>
<gene>
    <name evidence="7" type="primary">gb02068</name>
    <name evidence="7" type="ORF">PR202_gb02068</name>
</gene>
<evidence type="ECO:0000313" key="8">
    <source>
        <dbReference type="Proteomes" id="UP001054889"/>
    </source>
</evidence>
<keyword evidence="8" id="KW-1185">Reference proteome</keyword>
<evidence type="ECO:0000256" key="2">
    <source>
        <dbReference type="ARBA" id="ARBA00022670"/>
    </source>
</evidence>
<accession>A0AAV5DWT2</accession>
<comment type="caution">
    <text evidence="7">The sequence shown here is derived from an EMBL/GenBank/DDBJ whole genome shotgun (WGS) entry which is preliminary data.</text>
</comment>
<feature type="region of interest" description="Disordered" evidence="4">
    <location>
        <begin position="113"/>
        <end position="259"/>
    </location>
</feature>
<dbReference type="Pfam" id="PF14543">
    <property type="entry name" value="TAXi_N"/>
    <property type="match status" value="1"/>
</dbReference>
<dbReference type="InterPro" id="IPR033121">
    <property type="entry name" value="PEPTIDASE_A1"/>
</dbReference>
<protein>
    <recommendedName>
        <fullName evidence="6">Peptidase A1 domain-containing protein</fullName>
    </recommendedName>
</protein>
<dbReference type="EMBL" id="BQKI01000071">
    <property type="protein sequence ID" value="GJN15174.1"/>
    <property type="molecule type" value="Genomic_DNA"/>
</dbReference>
<dbReference type="PROSITE" id="PS51767">
    <property type="entry name" value="PEPTIDASE_A1"/>
    <property type="match status" value="1"/>
</dbReference>
<dbReference type="GO" id="GO:0006508">
    <property type="term" value="P:proteolysis"/>
    <property type="evidence" value="ECO:0007669"/>
    <property type="project" value="UniProtKB-KW"/>
</dbReference>
<feature type="compositionally biased region" description="Low complexity" evidence="4">
    <location>
        <begin position="162"/>
        <end position="171"/>
    </location>
</feature>
<dbReference type="InterPro" id="IPR032861">
    <property type="entry name" value="TAXi_N"/>
</dbReference>
<reference evidence="7" key="1">
    <citation type="journal article" date="2018" name="DNA Res.">
        <title>Multiple hybrid de novo genome assembly of finger millet, an orphan allotetraploid crop.</title>
        <authorList>
            <person name="Hatakeyama M."/>
            <person name="Aluri S."/>
            <person name="Balachadran M.T."/>
            <person name="Sivarajan S.R."/>
            <person name="Patrignani A."/>
            <person name="Gruter S."/>
            <person name="Poveda L."/>
            <person name="Shimizu-Inatsugi R."/>
            <person name="Baeten J."/>
            <person name="Francoijs K.J."/>
            <person name="Nataraja K.N."/>
            <person name="Reddy Y.A.N."/>
            <person name="Phadnis S."/>
            <person name="Ravikumar R.L."/>
            <person name="Schlapbach R."/>
            <person name="Sreeman S.M."/>
            <person name="Shimizu K.K."/>
        </authorList>
    </citation>
    <scope>NUCLEOTIDE SEQUENCE</scope>
</reference>
<organism evidence="7 8">
    <name type="scientific">Eleusine coracana subsp. coracana</name>
    <dbReference type="NCBI Taxonomy" id="191504"/>
    <lineage>
        <taxon>Eukaryota</taxon>
        <taxon>Viridiplantae</taxon>
        <taxon>Streptophyta</taxon>
        <taxon>Embryophyta</taxon>
        <taxon>Tracheophyta</taxon>
        <taxon>Spermatophyta</taxon>
        <taxon>Magnoliopsida</taxon>
        <taxon>Liliopsida</taxon>
        <taxon>Poales</taxon>
        <taxon>Poaceae</taxon>
        <taxon>PACMAD clade</taxon>
        <taxon>Chloridoideae</taxon>
        <taxon>Cynodonteae</taxon>
        <taxon>Eleusininae</taxon>
        <taxon>Eleusine</taxon>
    </lineage>
</organism>
<feature type="compositionally biased region" description="Low complexity" evidence="4">
    <location>
        <begin position="239"/>
        <end position="259"/>
    </location>
</feature>
<dbReference type="InterPro" id="IPR001969">
    <property type="entry name" value="Aspartic_peptidase_AS"/>
</dbReference>
<reference evidence="7" key="2">
    <citation type="submission" date="2021-12" db="EMBL/GenBank/DDBJ databases">
        <title>Resequencing data analysis of finger millet.</title>
        <authorList>
            <person name="Hatakeyama M."/>
            <person name="Aluri S."/>
            <person name="Balachadran M.T."/>
            <person name="Sivarajan S.R."/>
            <person name="Poveda L."/>
            <person name="Shimizu-Inatsugi R."/>
            <person name="Schlapbach R."/>
            <person name="Sreeman S.M."/>
            <person name="Shimizu K.K."/>
        </authorList>
    </citation>
    <scope>NUCLEOTIDE SEQUENCE</scope>
</reference>
<proteinExistence type="inferred from homology"/>
<keyword evidence="5" id="KW-0732">Signal</keyword>
<evidence type="ECO:0000256" key="5">
    <source>
        <dbReference type="SAM" id="SignalP"/>
    </source>
</evidence>
<dbReference type="InterPro" id="IPR021109">
    <property type="entry name" value="Peptidase_aspartic_dom_sf"/>
</dbReference>
<dbReference type="GO" id="GO:0004190">
    <property type="term" value="F:aspartic-type endopeptidase activity"/>
    <property type="evidence" value="ECO:0007669"/>
    <property type="project" value="InterPro"/>
</dbReference>
<name>A0AAV5DWT2_ELECO</name>
<keyword evidence="2" id="KW-0645">Protease</keyword>
<feature type="compositionally biased region" description="Basic residues" evidence="4">
    <location>
        <begin position="143"/>
        <end position="161"/>
    </location>
</feature>
<dbReference type="Gene3D" id="2.40.70.10">
    <property type="entry name" value="Acid Proteases"/>
    <property type="match status" value="1"/>
</dbReference>
<comment type="similarity">
    <text evidence="1">Belongs to the peptidase A1 family.</text>
</comment>
<evidence type="ECO:0000256" key="3">
    <source>
        <dbReference type="ARBA" id="ARBA00022801"/>
    </source>
</evidence>
<dbReference type="SUPFAM" id="SSF50630">
    <property type="entry name" value="Acid proteases"/>
    <property type="match status" value="1"/>
</dbReference>
<evidence type="ECO:0000256" key="4">
    <source>
        <dbReference type="SAM" id="MobiDB-lite"/>
    </source>
</evidence>
<keyword evidence="3" id="KW-0378">Hydrolase</keyword>
<dbReference type="InterPro" id="IPR051708">
    <property type="entry name" value="Plant_Aspart_Prot_A1"/>
</dbReference>
<dbReference type="PANTHER" id="PTHR47967:SF69">
    <property type="entry name" value="ASPARTIC PROTEINASE NANA, CHLOROPLAST"/>
    <property type="match status" value="1"/>
</dbReference>
<dbReference type="Proteomes" id="UP001054889">
    <property type="component" value="Unassembled WGS sequence"/>
</dbReference>
<feature type="chain" id="PRO_5043685953" description="Peptidase A1 domain-containing protein" evidence="5">
    <location>
        <begin position="19"/>
        <end position="259"/>
    </location>
</feature>
<feature type="signal peptide" evidence="5">
    <location>
        <begin position="1"/>
        <end position="18"/>
    </location>
</feature>
<dbReference type="PANTHER" id="PTHR47967">
    <property type="entry name" value="OS07G0603500 PROTEIN-RELATED"/>
    <property type="match status" value="1"/>
</dbReference>